<feature type="compositionally biased region" description="Pro residues" evidence="2">
    <location>
        <begin position="125"/>
        <end position="140"/>
    </location>
</feature>
<dbReference type="Proteomes" id="UP000487268">
    <property type="component" value="Unassembled WGS sequence"/>
</dbReference>
<keyword evidence="4" id="KW-1185">Reference proteome</keyword>
<dbReference type="PANTHER" id="PTHR34068:SF2">
    <property type="entry name" value="UPF0145 PROTEIN SCO3412"/>
    <property type="match status" value="1"/>
</dbReference>
<dbReference type="Gene3D" id="3.30.110.70">
    <property type="entry name" value="Hypothetical protein apc22750. Chain B"/>
    <property type="match status" value="1"/>
</dbReference>
<dbReference type="Pfam" id="PF01906">
    <property type="entry name" value="YbjQ_1"/>
    <property type="match status" value="1"/>
</dbReference>
<dbReference type="AlphaFoldDB" id="A0A7K0BN89"/>
<gene>
    <name evidence="3" type="ORF">ACRB68_06830</name>
</gene>
<evidence type="ECO:0000313" key="3">
    <source>
        <dbReference type="EMBL" id="MQY02650.1"/>
    </source>
</evidence>
<evidence type="ECO:0000256" key="1">
    <source>
        <dbReference type="ARBA" id="ARBA00010751"/>
    </source>
</evidence>
<evidence type="ECO:0008006" key="5">
    <source>
        <dbReference type="Google" id="ProtNLM"/>
    </source>
</evidence>
<dbReference type="EMBL" id="WEGH01000001">
    <property type="protein sequence ID" value="MQY02650.1"/>
    <property type="molecule type" value="Genomic_DNA"/>
</dbReference>
<name>A0A7K0BN89_9ACTN</name>
<organism evidence="3 4">
    <name type="scientific">Actinomadura macrotermitis</name>
    <dbReference type="NCBI Taxonomy" id="2585200"/>
    <lineage>
        <taxon>Bacteria</taxon>
        <taxon>Bacillati</taxon>
        <taxon>Actinomycetota</taxon>
        <taxon>Actinomycetes</taxon>
        <taxon>Streptosporangiales</taxon>
        <taxon>Thermomonosporaceae</taxon>
        <taxon>Actinomadura</taxon>
    </lineage>
</organism>
<comment type="similarity">
    <text evidence="1">Belongs to the UPF0145 family.</text>
</comment>
<feature type="region of interest" description="Disordered" evidence="2">
    <location>
        <begin position="112"/>
        <end position="156"/>
    </location>
</feature>
<sequence length="156" mass="16285">MLIVTTDGLAGYDIRNVLGEVLGTAVQANPGPAGGPSSPSSSTFRVTGEQAGVGLAAARREAIERLAEDARRRGANAVVGMGFDTALLAGGGHEVCAYGTAVWAEQPQHTGYPAHQQHQQQYPPHHQPVPPYGEPQPGGPPMAARNLTIGLHDRPR</sequence>
<reference evidence="3 4" key="1">
    <citation type="submission" date="2019-10" db="EMBL/GenBank/DDBJ databases">
        <title>Actinomadura rubteroloni sp. nov. and Actinomadura macrotermitis sp. nov., isolated from the gut of fungus growing-termite Macrotermes natalensis.</title>
        <authorList>
            <person name="Benndorf R."/>
            <person name="Martin K."/>
            <person name="Kuefner M."/>
            <person name="De Beer W."/>
            <person name="Kaster A.-K."/>
            <person name="Vollmers J."/>
            <person name="Poulsen M."/>
            <person name="Beemelmanns C."/>
        </authorList>
    </citation>
    <scope>NUCLEOTIDE SEQUENCE [LARGE SCALE GENOMIC DNA]</scope>
    <source>
        <strain evidence="3 4">RB68</strain>
    </source>
</reference>
<feature type="compositionally biased region" description="Low complexity" evidence="2">
    <location>
        <begin position="112"/>
        <end position="124"/>
    </location>
</feature>
<evidence type="ECO:0000256" key="2">
    <source>
        <dbReference type="SAM" id="MobiDB-lite"/>
    </source>
</evidence>
<evidence type="ECO:0000313" key="4">
    <source>
        <dbReference type="Proteomes" id="UP000487268"/>
    </source>
</evidence>
<dbReference type="RefSeq" id="WP_153530778.1">
    <property type="nucleotide sequence ID" value="NZ_WEGH01000001.1"/>
</dbReference>
<comment type="caution">
    <text evidence="3">The sequence shown here is derived from an EMBL/GenBank/DDBJ whole genome shotgun (WGS) entry which is preliminary data.</text>
</comment>
<dbReference type="PANTHER" id="PTHR34068">
    <property type="entry name" value="UPF0145 PROTEIN YBJQ"/>
    <property type="match status" value="1"/>
</dbReference>
<accession>A0A7K0BN89</accession>
<dbReference type="InterPro" id="IPR035439">
    <property type="entry name" value="UPF0145_dom_sf"/>
</dbReference>
<dbReference type="SUPFAM" id="SSF117782">
    <property type="entry name" value="YbjQ-like"/>
    <property type="match status" value="1"/>
</dbReference>
<dbReference type="InterPro" id="IPR002765">
    <property type="entry name" value="UPF0145_YbjQ-like"/>
</dbReference>
<protein>
    <recommendedName>
        <fullName evidence="5">Heavy metal-binding domain-containing protein</fullName>
    </recommendedName>
</protein>
<proteinExistence type="inferred from homology"/>
<dbReference type="OrthoDB" id="9796448at2"/>